<evidence type="ECO:0000313" key="2">
    <source>
        <dbReference type="EMBL" id="MEA5427789.1"/>
    </source>
</evidence>
<reference evidence="2 3" key="1">
    <citation type="submission" date="2023-12" db="EMBL/GenBank/DDBJ databases">
        <title>Novel species of the genus Arcicella isolated from rivers.</title>
        <authorList>
            <person name="Lu H."/>
        </authorList>
    </citation>
    <scope>NUCLEOTIDE SEQUENCE [LARGE SCALE GENOMIC DNA]</scope>
    <source>
        <strain evidence="2 3">DC25W</strain>
    </source>
</reference>
<dbReference type="Gene3D" id="2.60.120.200">
    <property type="match status" value="1"/>
</dbReference>
<comment type="caution">
    <text evidence="2">The sequence shown here is derived from an EMBL/GenBank/DDBJ whole genome shotgun (WGS) entry which is preliminary data.</text>
</comment>
<name>A0ABU5SKG3_9BACT</name>
<dbReference type="EMBL" id="JAYGIM010000010">
    <property type="protein sequence ID" value="MEA5427789.1"/>
    <property type="molecule type" value="Genomic_DNA"/>
</dbReference>
<keyword evidence="3" id="KW-1185">Reference proteome</keyword>
<dbReference type="InterPro" id="IPR046217">
    <property type="entry name" value="DUF6250"/>
</dbReference>
<protein>
    <submittedName>
        <fullName evidence="2">DUF6250 domain-containing protein</fullName>
    </submittedName>
</protein>
<dbReference type="Proteomes" id="UP001302222">
    <property type="component" value="Unassembled WGS sequence"/>
</dbReference>
<dbReference type="PROSITE" id="PS51257">
    <property type="entry name" value="PROKAR_LIPOPROTEIN"/>
    <property type="match status" value="1"/>
</dbReference>
<feature type="domain" description="DUF6250" evidence="1">
    <location>
        <begin position="64"/>
        <end position="223"/>
    </location>
</feature>
<dbReference type="Pfam" id="PF19763">
    <property type="entry name" value="DUF6250"/>
    <property type="match status" value="1"/>
</dbReference>
<sequence length="228" mass="26631">MNKRNLVLFVSILNILLACKLQIHHNKILFSEDFQGTLNPKKWVSEIEPLPNSKVYTIDNKLVLDTKGGVSVWFNQKLKGNYMITFKRKFILNGGVNDRLSDLNVFWLAEDPKNTNLFTRTGKFEDYDNIKMYYVGMGGNTNTTTRFRKYEGTGERKLLAEKNEAQYLLKPNHEYQIKIIVKDNMTSFWADDEKLFEAKDEHFPTQSYFGFRSTFSHQEISDFKVVGL</sequence>
<evidence type="ECO:0000259" key="1">
    <source>
        <dbReference type="Pfam" id="PF19763"/>
    </source>
</evidence>
<organism evidence="2 3">
    <name type="scientific">Arcicella lustrica</name>
    <dbReference type="NCBI Taxonomy" id="2984196"/>
    <lineage>
        <taxon>Bacteria</taxon>
        <taxon>Pseudomonadati</taxon>
        <taxon>Bacteroidota</taxon>
        <taxon>Cytophagia</taxon>
        <taxon>Cytophagales</taxon>
        <taxon>Flectobacillaceae</taxon>
        <taxon>Arcicella</taxon>
    </lineage>
</organism>
<gene>
    <name evidence="2" type="ORF">VB798_14455</name>
</gene>
<accession>A0ABU5SKG3</accession>
<proteinExistence type="predicted"/>
<dbReference type="RefSeq" id="WP_323259517.1">
    <property type="nucleotide sequence ID" value="NZ_JAYGIM010000010.1"/>
</dbReference>
<evidence type="ECO:0000313" key="3">
    <source>
        <dbReference type="Proteomes" id="UP001302222"/>
    </source>
</evidence>